<comment type="caution">
    <text evidence="1">The sequence shown here is derived from an EMBL/GenBank/DDBJ whole genome shotgun (WGS) entry which is preliminary data.</text>
</comment>
<proteinExistence type="predicted"/>
<dbReference type="Proteomes" id="UP000035214">
    <property type="component" value="Unassembled WGS sequence"/>
</dbReference>
<sequence length="196" mass="22301">MDMNRCGNCEQWGNEKHSHLHIEKTVEGLLEMRDLEQSQTTLEAEKVDLSEAIIYRYVWASADLFKMSSSQSIASVAHCLCIDCINYSLSFVPHYGDGAYCTTNGELKKESPRVMHTHGIDIRGMNYRVLMRIKDTSNFKKLKNTAGVTRSIPVGQKLHKGMLVFSDENVIKIIGFQQWNGEKWEDILLDDLKGVS</sequence>
<evidence type="ECO:0000313" key="1">
    <source>
        <dbReference type="EMBL" id="KLA29504.1"/>
    </source>
</evidence>
<dbReference type="EMBL" id="LCYI01000022">
    <property type="protein sequence ID" value="KLA29504.1"/>
    <property type="molecule type" value="Genomic_DNA"/>
</dbReference>
<dbReference type="AlphaFoldDB" id="A0A0G8EZA4"/>
<dbReference type="PATRIC" id="fig|1396.428.peg.4664"/>
<accession>A0A0G8EZA4</accession>
<protein>
    <submittedName>
        <fullName evidence="1">Uncharacterized protein</fullName>
    </submittedName>
</protein>
<name>A0A0G8EZA4_BACCE</name>
<gene>
    <name evidence="1" type="ORF">B4077_3565</name>
</gene>
<reference evidence="1 2" key="1">
    <citation type="submission" date="2015-04" db="EMBL/GenBank/DDBJ databases">
        <title>Draft Genome Sequences of Eight Spore-Forming Food Isolates of Bacillus cereus Genome sequencing.</title>
        <authorList>
            <person name="Krawcyk A.O."/>
            <person name="de Jong A."/>
            <person name="Eijlander R.T."/>
            <person name="Berendsen E.M."/>
            <person name="Holsappel S."/>
            <person name="Wells-Bennik M."/>
            <person name="Kuipers O.P."/>
        </authorList>
    </citation>
    <scope>NUCLEOTIDE SEQUENCE [LARGE SCALE GENOMIC DNA]</scope>
    <source>
        <strain evidence="1 2">B4077</strain>
    </source>
</reference>
<evidence type="ECO:0000313" key="2">
    <source>
        <dbReference type="Proteomes" id="UP000035214"/>
    </source>
</evidence>
<dbReference type="RefSeq" id="WP_046955363.1">
    <property type="nucleotide sequence ID" value="NZ_LCYI01000022.1"/>
</dbReference>
<organism evidence="1 2">
    <name type="scientific">Bacillus cereus</name>
    <dbReference type="NCBI Taxonomy" id="1396"/>
    <lineage>
        <taxon>Bacteria</taxon>
        <taxon>Bacillati</taxon>
        <taxon>Bacillota</taxon>
        <taxon>Bacilli</taxon>
        <taxon>Bacillales</taxon>
        <taxon>Bacillaceae</taxon>
        <taxon>Bacillus</taxon>
        <taxon>Bacillus cereus group</taxon>
    </lineage>
</organism>